<proteinExistence type="predicted"/>
<evidence type="ECO:0000313" key="2">
    <source>
        <dbReference type="Proteomes" id="UP000019241"/>
    </source>
</evidence>
<dbReference type="RefSeq" id="WP_036065009.1">
    <property type="nucleotide sequence ID" value="NZ_AODM01000071.1"/>
</dbReference>
<accession>W7DD78</accession>
<evidence type="ECO:0000313" key="1">
    <source>
        <dbReference type="EMBL" id="EUJ47262.1"/>
    </source>
</evidence>
<dbReference type="PATRIC" id="fig|1265822.4.peg.3758"/>
<name>W7DD78_9LIST</name>
<sequence length="79" mass="9167">MKHELNDDQKYILKFLKEVYRGSEMLNALDALKVLFVNESDNLFIANARKTLTREQADEVAFLFANWVMEDRVSQGVGE</sequence>
<dbReference type="AlphaFoldDB" id="W7DD78"/>
<dbReference type="EMBL" id="AODM01000071">
    <property type="protein sequence ID" value="EUJ47262.1"/>
    <property type="molecule type" value="Genomic_DNA"/>
</dbReference>
<dbReference type="Proteomes" id="UP000019241">
    <property type="component" value="Unassembled WGS sequence"/>
</dbReference>
<reference evidence="1 2" key="1">
    <citation type="submission" date="2012-12" db="EMBL/GenBank/DDBJ databases">
        <title>Novel taxa of Listeriaceae from agricultural environments in the United States.</title>
        <authorList>
            <person name="den Bakker H.C."/>
            <person name="Allred A."/>
            <person name="Warchocki S."/>
            <person name="Wright E.M."/>
            <person name="Burrell A."/>
            <person name="Nightingale K.K."/>
            <person name="Kephart D."/>
            <person name="Wiedmann M."/>
        </authorList>
    </citation>
    <scope>NUCLEOTIDE SEQUENCE [LARGE SCALE GENOMIC DNA]</scope>
    <source>
        <strain evidence="1 2">FSL S10-1203</strain>
    </source>
</reference>
<gene>
    <name evidence="1" type="ORF">MCOL2_18444</name>
</gene>
<organism evidence="1 2">
    <name type="scientific">Listeria fleischmannii FSL S10-1203</name>
    <dbReference type="NCBI Taxonomy" id="1265822"/>
    <lineage>
        <taxon>Bacteria</taxon>
        <taxon>Bacillati</taxon>
        <taxon>Bacillota</taxon>
        <taxon>Bacilli</taxon>
        <taxon>Bacillales</taxon>
        <taxon>Listeriaceae</taxon>
        <taxon>Listeria</taxon>
    </lineage>
</organism>
<comment type="caution">
    <text evidence="1">The sequence shown here is derived from an EMBL/GenBank/DDBJ whole genome shotgun (WGS) entry which is preliminary data.</text>
</comment>
<protein>
    <submittedName>
        <fullName evidence="1">Uncharacterized protein</fullName>
    </submittedName>
</protein>